<dbReference type="STRING" id="658057.SAMN04488032_108195"/>
<dbReference type="RefSeq" id="WP_085848017.1">
    <property type="nucleotide sequence ID" value="NZ_FNZV01000008.1"/>
</dbReference>
<dbReference type="OrthoDB" id="369216at2"/>
<sequence>MQHFDRFNARDALKRRSENSSWSNAKPRITPETWPAINASFKVKSGAKVFTVGSCFARNIEEQLSLLGFQLPTLQFSVPNTEWPGLRRNGILNKYTPAAVCQEIEWAAQIFKRGDGFIPSDADQMRMDISDTQVVDMHLGGFVPVTPERFLERRKDIYDVYAHAFSADLVALTFGLTESWEDTQTGLHIHQAPASRQLLRKAANYDFVNLDHEACLGFMRRTVEVLKELNSDVAIITTVSPVPLNTTFTDQDVITANMLSKSTLRSAVGKLVSDYERVDYFPSYESVVLSPNGIAFEDDLRHIRDGFVGKIVQRLTAHYFDITDKTATLIQQSAIALGTEKTTKSTPAFVALDKLNPDIAALSDDQLNIYLRNSWRIENRKKVHLIAKEIMKRPLRIHRHLRSIAHIFPRCNLEKELKIYAQAVLDKDPDSTLANKCLNLSAA</sequence>
<dbReference type="Proteomes" id="UP000193307">
    <property type="component" value="Unassembled WGS sequence"/>
</dbReference>
<proteinExistence type="predicted"/>
<keyword evidence="3" id="KW-1185">Reference proteome</keyword>
<feature type="domain" description="GSCFA" evidence="1">
    <location>
        <begin position="48"/>
        <end position="314"/>
    </location>
</feature>
<dbReference type="EMBL" id="FWFW01000003">
    <property type="protein sequence ID" value="SLN29966.1"/>
    <property type="molecule type" value="Genomic_DNA"/>
</dbReference>
<dbReference type="Pfam" id="PF08885">
    <property type="entry name" value="GSCFA"/>
    <property type="match status" value="1"/>
</dbReference>
<protein>
    <submittedName>
        <fullName evidence="2">GSCFA family protein</fullName>
    </submittedName>
</protein>
<dbReference type="AlphaFoldDB" id="A0A1Y5S151"/>
<name>A0A1Y5S151_9RHOB</name>
<evidence type="ECO:0000313" key="3">
    <source>
        <dbReference type="Proteomes" id="UP000193307"/>
    </source>
</evidence>
<organism evidence="2 3">
    <name type="scientific">Pacificibacter marinus</name>
    <dbReference type="NCBI Taxonomy" id="658057"/>
    <lineage>
        <taxon>Bacteria</taxon>
        <taxon>Pseudomonadati</taxon>
        <taxon>Pseudomonadota</taxon>
        <taxon>Alphaproteobacteria</taxon>
        <taxon>Rhodobacterales</taxon>
        <taxon>Roseobacteraceae</taxon>
        <taxon>Pacificibacter</taxon>
    </lineage>
</organism>
<reference evidence="2 3" key="1">
    <citation type="submission" date="2017-03" db="EMBL/GenBank/DDBJ databases">
        <authorList>
            <person name="Afonso C.L."/>
            <person name="Miller P.J."/>
            <person name="Scott M.A."/>
            <person name="Spackman E."/>
            <person name="Goraichik I."/>
            <person name="Dimitrov K.M."/>
            <person name="Suarez D.L."/>
            <person name="Swayne D.E."/>
        </authorList>
    </citation>
    <scope>NUCLEOTIDE SEQUENCE [LARGE SCALE GENOMIC DNA]</scope>
    <source>
        <strain evidence="2 3">CECT 7971</strain>
    </source>
</reference>
<gene>
    <name evidence="2" type="ORF">PAM7971_01112</name>
</gene>
<accession>A0A1Y5S151</accession>
<evidence type="ECO:0000313" key="2">
    <source>
        <dbReference type="EMBL" id="SLN29966.1"/>
    </source>
</evidence>
<evidence type="ECO:0000259" key="1">
    <source>
        <dbReference type="Pfam" id="PF08885"/>
    </source>
</evidence>
<dbReference type="InterPro" id="IPR014982">
    <property type="entry name" value="GSCFA"/>
</dbReference>